<evidence type="ECO:0000256" key="1">
    <source>
        <dbReference type="SAM" id="MobiDB-lite"/>
    </source>
</evidence>
<keyword evidence="2" id="KW-0732">Signal</keyword>
<feature type="chain" id="PRO_5017674875" description="Lipoprotein" evidence="2">
    <location>
        <begin position="24"/>
        <end position="235"/>
    </location>
</feature>
<dbReference type="AlphaFoldDB" id="A0A3E1QDH9"/>
<dbReference type="OrthoDB" id="1427559at2"/>
<gene>
    <name evidence="3" type="ORF">DZ858_09030</name>
</gene>
<dbReference type="EMBL" id="QVID01000001">
    <property type="protein sequence ID" value="RFN60167.1"/>
    <property type="molecule type" value="Genomic_DNA"/>
</dbReference>
<proteinExistence type="predicted"/>
<comment type="caution">
    <text evidence="3">The sequence shown here is derived from an EMBL/GenBank/DDBJ whole genome shotgun (WGS) entry which is preliminary data.</text>
</comment>
<protein>
    <recommendedName>
        <fullName evidence="5">Lipoprotein</fullName>
    </recommendedName>
</protein>
<evidence type="ECO:0008006" key="5">
    <source>
        <dbReference type="Google" id="ProtNLM"/>
    </source>
</evidence>
<sequence>MKTQQKNLRRILFLSLLASSLMACEGIPDKTDDDVTDYDGPPKQIITVQQAKTMYDSYTKRRVSIIKDFEEAEDSTQEFHPTRYGQYTYETMKHYMDFIEDEAKLAKVEIKGLRFYFSNYPADGSVGSAKYARHNSFFLLPTTDFNGKELGFFIRVDDNGDRTAVPVQDVVKRSNSKLRKKGNGTEQQGNPGFGSKMLLLNPVFQGGGVEDISLVLNDASLIPPPSTGKDDFGNN</sequence>
<name>A0A3E1QDH9_9FLAO</name>
<organism evidence="3 4">
    <name type="scientific">Marixanthomonas ophiurae</name>
    <dbReference type="NCBI Taxonomy" id="387659"/>
    <lineage>
        <taxon>Bacteria</taxon>
        <taxon>Pseudomonadati</taxon>
        <taxon>Bacteroidota</taxon>
        <taxon>Flavobacteriia</taxon>
        <taxon>Flavobacteriales</taxon>
        <taxon>Flavobacteriaceae</taxon>
        <taxon>Marixanthomonas</taxon>
    </lineage>
</organism>
<evidence type="ECO:0000313" key="4">
    <source>
        <dbReference type="Proteomes" id="UP000261082"/>
    </source>
</evidence>
<evidence type="ECO:0000313" key="3">
    <source>
        <dbReference type="EMBL" id="RFN60167.1"/>
    </source>
</evidence>
<dbReference type="RefSeq" id="WP_117159226.1">
    <property type="nucleotide sequence ID" value="NZ_QVID01000001.1"/>
</dbReference>
<dbReference type="Proteomes" id="UP000261082">
    <property type="component" value="Unassembled WGS sequence"/>
</dbReference>
<evidence type="ECO:0000256" key="2">
    <source>
        <dbReference type="SAM" id="SignalP"/>
    </source>
</evidence>
<keyword evidence="4" id="KW-1185">Reference proteome</keyword>
<feature type="signal peptide" evidence="2">
    <location>
        <begin position="1"/>
        <end position="23"/>
    </location>
</feature>
<accession>A0A3E1QDH9</accession>
<feature type="region of interest" description="Disordered" evidence="1">
    <location>
        <begin position="173"/>
        <end position="193"/>
    </location>
</feature>
<dbReference type="PROSITE" id="PS51257">
    <property type="entry name" value="PROKAR_LIPOPROTEIN"/>
    <property type="match status" value="1"/>
</dbReference>
<reference evidence="3 4" key="1">
    <citation type="journal article" date="2007" name="Int. J. Syst. Evol. Microbiol.">
        <title>Marixanthomonas ophiurae gen. nov., sp. nov., a marine bacterium of the family Flavobacteriaceae isolated from a deep-sea brittle star.</title>
        <authorList>
            <person name="Romanenko L.A."/>
            <person name="Uchino M."/>
            <person name="Frolova G.M."/>
            <person name="Mikhailov V.V."/>
        </authorList>
    </citation>
    <scope>NUCLEOTIDE SEQUENCE [LARGE SCALE GENOMIC DNA]</scope>
    <source>
        <strain evidence="3 4">KMM 3046</strain>
    </source>
</reference>